<name>A0A6G7K8U3_9LACT</name>
<dbReference type="SUPFAM" id="SSF102522">
    <property type="entry name" value="Bacterial fluorinating enzyme, N-terminal domain"/>
    <property type="match status" value="1"/>
</dbReference>
<reference evidence="2 3" key="1">
    <citation type="journal article" date="2017" name="Int. J. Syst. Evol. Microbiol.">
        <title>Jeotgalibaca porci sp. nov. and Jeotgalibaca arthritidis sp. nov., isolated from pigs, and emended description of the genus Jeotgalibaca.</title>
        <authorList>
            <person name="Zamora L."/>
            <person name="Perez-Sancho M."/>
            <person name="Dominguez L."/>
            <person name="Fernandez-Garayzabal J.F."/>
            <person name="Vela A.I."/>
        </authorList>
    </citation>
    <scope>NUCLEOTIDE SEQUENCE [LARGE SCALE GENOMIC DNA]</scope>
    <source>
        <strain evidence="2 3">CECT 9157</strain>
    </source>
</reference>
<dbReference type="KEGG" id="jar:G7057_03790"/>
<sequence length="48" mass="5311">MNKQLVLQTDFGLADGSVSAMYGVALSVNPQLNIYNLTHEIPQYNITK</sequence>
<dbReference type="PANTHER" id="PTHR35092">
    <property type="entry name" value="CHLORINASE MJ1651"/>
    <property type="match status" value="1"/>
</dbReference>
<dbReference type="InterPro" id="IPR023228">
    <property type="entry name" value="SAM_OH_AdoTrfase_N_sf"/>
</dbReference>
<dbReference type="Pfam" id="PF01887">
    <property type="entry name" value="SAM_HAT_N"/>
    <property type="match status" value="1"/>
</dbReference>
<organism evidence="2 3">
    <name type="scientific">Jeotgalibaca arthritidis</name>
    <dbReference type="NCBI Taxonomy" id="1868794"/>
    <lineage>
        <taxon>Bacteria</taxon>
        <taxon>Bacillati</taxon>
        <taxon>Bacillota</taxon>
        <taxon>Bacilli</taxon>
        <taxon>Lactobacillales</taxon>
        <taxon>Carnobacteriaceae</taxon>
        <taxon>Jeotgalibaca</taxon>
    </lineage>
</organism>
<gene>
    <name evidence="2" type="ORF">G7057_03790</name>
</gene>
<evidence type="ECO:0000313" key="2">
    <source>
        <dbReference type="EMBL" id="QII81684.1"/>
    </source>
</evidence>
<proteinExistence type="predicted"/>
<dbReference type="AlphaFoldDB" id="A0A6G7K8U3"/>
<accession>A0A6G7K8U3</accession>
<dbReference type="InterPro" id="IPR046469">
    <property type="entry name" value="SAM_HAT_N"/>
</dbReference>
<keyword evidence="3" id="KW-1185">Reference proteome</keyword>
<dbReference type="InterPro" id="IPR002747">
    <property type="entry name" value="SAM_OH_AdoTrfase"/>
</dbReference>
<dbReference type="PANTHER" id="PTHR35092:SF1">
    <property type="entry name" value="CHLORINASE MJ1651"/>
    <property type="match status" value="1"/>
</dbReference>
<protein>
    <recommendedName>
        <fullName evidence="1">S-adenosyl-l-methionine hydroxide adenosyltransferase N-terminal domain-containing protein</fullName>
    </recommendedName>
</protein>
<evidence type="ECO:0000313" key="3">
    <source>
        <dbReference type="Proteomes" id="UP000501451"/>
    </source>
</evidence>
<feature type="domain" description="S-adenosyl-l-methionine hydroxide adenosyltransferase N-terminal" evidence="1">
    <location>
        <begin position="5"/>
        <end position="47"/>
    </location>
</feature>
<evidence type="ECO:0000259" key="1">
    <source>
        <dbReference type="Pfam" id="PF01887"/>
    </source>
</evidence>
<dbReference type="EMBL" id="CP049740">
    <property type="protein sequence ID" value="QII81684.1"/>
    <property type="molecule type" value="Genomic_DNA"/>
</dbReference>
<dbReference type="Gene3D" id="3.40.50.10790">
    <property type="entry name" value="S-adenosyl-l-methionine hydroxide adenosyltransferase, N-terminal"/>
    <property type="match status" value="1"/>
</dbReference>
<dbReference type="Proteomes" id="UP000501451">
    <property type="component" value="Chromosome"/>
</dbReference>